<dbReference type="EMBL" id="BRYB01000063">
    <property type="protein sequence ID" value="GMI21860.1"/>
    <property type="molecule type" value="Genomic_DNA"/>
</dbReference>
<comment type="caution">
    <text evidence="2">The sequence shown here is derived from an EMBL/GenBank/DDBJ whole genome shotgun (WGS) entry which is preliminary data.</text>
</comment>
<feature type="compositionally biased region" description="Basic and acidic residues" evidence="1">
    <location>
        <begin position="146"/>
        <end position="156"/>
    </location>
</feature>
<dbReference type="Proteomes" id="UP001165060">
    <property type="component" value="Unassembled WGS sequence"/>
</dbReference>
<gene>
    <name evidence="2" type="ORF">TeGR_g13007</name>
</gene>
<evidence type="ECO:0000313" key="2">
    <source>
        <dbReference type="EMBL" id="GMI21860.1"/>
    </source>
</evidence>
<evidence type="ECO:0000313" key="3">
    <source>
        <dbReference type="Proteomes" id="UP001165060"/>
    </source>
</evidence>
<organism evidence="2 3">
    <name type="scientific">Tetraparma gracilis</name>
    <dbReference type="NCBI Taxonomy" id="2962635"/>
    <lineage>
        <taxon>Eukaryota</taxon>
        <taxon>Sar</taxon>
        <taxon>Stramenopiles</taxon>
        <taxon>Ochrophyta</taxon>
        <taxon>Bolidophyceae</taxon>
        <taxon>Parmales</taxon>
        <taxon>Triparmaceae</taxon>
        <taxon>Tetraparma</taxon>
    </lineage>
</organism>
<keyword evidence="3" id="KW-1185">Reference proteome</keyword>
<protein>
    <recommendedName>
        <fullName evidence="4">Transposase</fullName>
    </recommendedName>
</protein>
<accession>A0ABQ6M8V1</accession>
<name>A0ABQ6M8V1_9STRA</name>
<evidence type="ECO:0000256" key="1">
    <source>
        <dbReference type="SAM" id="MobiDB-lite"/>
    </source>
</evidence>
<evidence type="ECO:0008006" key="4">
    <source>
        <dbReference type="Google" id="ProtNLM"/>
    </source>
</evidence>
<proteinExistence type="predicted"/>
<reference evidence="2 3" key="1">
    <citation type="journal article" date="2023" name="Commun. Biol.">
        <title>Genome analysis of Parmales, the sister group of diatoms, reveals the evolutionary specialization of diatoms from phago-mixotrophs to photoautotrophs.</title>
        <authorList>
            <person name="Ban H."/>
            <person name="Sato S."/>
            <person name="Yoshikawa S."/>
            <person name="Yamada K."/>
            <person name="Nakamura Y."/>
            <person name="Ichinomiya M."/>
            <person name="Sato N."/>
            <person name="Blanc-Mathieu R."/>
            <person name="Endo H."/>
            <person name="Kuwata A."/>
            <person name="Ogata H."/>
        </authorList>
    </citation>
    <scope>NUCLEOTIDE SEQUENCE [LARGE SCALE GENOMIC DNA]</scope>
</reference>
<feature type="region of interest" description="Disordered" evidence="1">
    <location>
        <begin position="119"/>
        <end position="156"/>
    </location>
</feature>
<sequence>MDAMPEDCLSDRGLRQRDSAVFCVFIAAIDSNYIHTFISFDTGRDHAIKGFRNLPTVIVDFNPKKWASIKPEVRAFTHANWARFEEEQPPWFNPGFIAKVSDEMIPIEALARLNRAAGGKRKRSSVGLSARGALTPSTASLRGRRSARDKVAPAPE</sequence>